<dbReference type="PANTHER" id="PTHR34033:SF1">
    <property type="entry name" value="AP-5 COMPLEX SUBUNIT BETA-1"/>
    <property type="match status" value="1"/>
</dbReference>
<dbReference type="InterPro" id="IPR038741">
    <property type="entry name" value="AP5B1"/>
</dbReference>
<dbReference type="AlphaFoldDB" id="A0A7J7M8H1"/>
<proteinExistence type="predicted"/>
<dbReference type="PANTHER" id="PTHR34033">
    <property type="entry name" value="AP-5 COMPLEX SUBUNIT BETA-1"/>
    <property type="match status" value="1"/>
</dbReference>
<dbReference type="Proteomes" id="UP000541444">
    <property type="component" value="Unassembled WGS sequence"/>
</dbReference>
<feature type="domain" description="AP5B1 middle" evidence="1">
    <location>
        <begin position="119"/>
        <end position="268"/>
    </location>
</feature>
<sequence length="726" mass="81933">MEDSEISVVKLFKDGLVSVSAFKWLPPWSTETAVAFRTAVAYFFSSINRVYSLLSSTLSTHTDWLMYIVVKEHYTSILSEGAKAVGENRVFCLWLSEKWRGVAMGVSISVTSVLSIFIMQRMLVDLALEFPRLVPVAVYFIERLLKCSSHRWLGERLLQTFDEQLLPKIVTDDRLASYFPIFDLIAGNETIPPRRLLELLTQFVICLVEKHGPEVGLKSWAQGTKVLGICRKMLMQHHSSRVFLGLSKLLAFTCLYFPDLEIRDNARYSWAETTPDISSSPHSSSFNIQTPNPYQYLKKSRNISSYIHLERIIPPLVKQSWSLSISTLGLENNKPSFLESIRDTEPPVDIERDTERITLHPQQEPLRVMDSKISEILTILRRHFSCIPDFRHMSGIKIRLPCTLRFESEPFNHVWAGGELPAIYATVLTFSSLSSYGTIPSYRIAFLLGEPSGQNDSVSLDIVPLGNVNEEQDSENFKAHVIVELEPRAPMPGLIDVAMEANAENGQIIRGHLQSITVGIEDMFLKTAIPSDISEDHVPRYNSDLFDALWEACSNSSKTGRETFLLRGSKGVAAISGTQTVKLLEISASSLISAVERYLAPFIVSVIGGPLVNAVKDGGVIRDIIWKDEMDSAIEGNSANPLLMDTAFGIGPLQLKYIDDENDRENRIDIRKRRMGSLSILIFLPPRFHLLFQMEIHDISTLVRIRTDHWPCLAYIDDYLEALFLT</sequence>
<dbReference type="Pfam" id="PF21590">
    <property type="entry name" value="AP5B1_C"/>
    <property type="match status" value="1"/>
</dbReference>
<dbReference type="GO" id="GO:0030119">
    <property type="term" value="C:AP-type membrane coat adaptor complex"/>
    <property type="evidence" value="ECO:0007669"/>
    <property type="project" value="TreeGrafter"/>
</dbReference>
<dbReference type="InterPro" id="IPR048979">
    <property type="entry name" value="AP5B1_middle"/>
</dbReference>
<evidence type="ECO:0000313" key="3">
    <source>
        <dbReference type="EMBL" id="KAF6151048.1"/>
    </source>
</evidence>
<organism evidence="3 4">
    <name type="scientific">Kingdonia uniflora</name>
    <dbReference type="NCBI Taxonomy" id="39325"/>
    <lineage>
        <taxon>Eukaryota</taxon>
        <taxon>Viridiplantae</taxon>
        <taxon>Streptophyta</taxon>
        <taxon>Embryophyta</taxon>
        <taxon>Tracheophyta</taxon>
        <taxon>Spermatophyta</taxon>
        <taxon>Magnoliopsida</taxon>
        <taxon>Ranunculales</taxon>
        <taxon>Circaeasteraceae</taxon>
        <taxon>Kingdonia</taxon>
    </lineage>
</organism>
<gene>
    <name evidence="3" type="ORF">GIB67_005863</name>
</gene>
<dbReference type="OrthoDB" id="646197at2759"/>
<name>A0A7J7M8H1_9MAGN</name>
<evidence type="ECO:0000259" key="2">
    <source>
        <dbReference type="Pfam" id="PF21590"/>
    </source>
</evidence>
<feature type="domain" description="AP5B1 C-terminal" evidence="2">
    <location>
        <begin position="674"/>
        <end position="722"/>
    </location>
</feature>
<protein>
    <recommendedName>
        <fullName evidence="5">AP-5 complex subunit beta-1</fullName>
    </recommendedName>
</protein>
<dbReference type="EMBL" id="JACGCM010001718">
    <property type="protein sequence ID" value="KAF6151048.1"/>
    <property type="molecule type" value="Genomic_DNA"/>
</dbReference>
<dbReference type="Pfam" id="PF21588">
    <property type="entry name" value="AP5B1_middle"/>
    <property type="match status" value="1"/>
</dbReference>
<keyword evidence="4" id="KW-1185">Reference proteome</keyword>
<accession>A0A7J7M8H1</accession>
<dbReference type="InterPro" id="IPR048981">
    <property type="entry name" value="AP5B1_C"/>
</dbReference>
<comment type="caution">
    <text evidence="3">The sequence shown here is derived from an EMBL/GenBank/DDBJ whole genome shotgun (WGS) entry which is preliminary data.</text>
</comment>
<evidence type="ECO:0008006" key="5">
    <source>
        <dbReference type="Google" id="ProtNLM"/>
    </source>
</evidence>
<reference evidence="3 4" key="1">
    <citation type="journal article" date="2020" name="IScience">
        <title>Genome Sequencing of the Endangered Kingdonia uniflora (Circaeasteraceae, Ranunculales) Reveals Potential Mechanisms of Evolutionary Specialization.</title>
        <authorList>
            <person name="Sun Y."/>
            <person name="Deng T."/>
            <person name="Zhang A."/>
            <person name="Moore M.J."/>
            <person name="Landis J.B."/>
            <person name="Lin N."/>
            <person name="Zhang H."/>
            <person name="Zhang X."/>
            <person name="Huang J."/>
            <person name="Zhang X."/>
            <person name="Sun H."/>
            <person name="Wang H."/>
        </authorList>
    </citation>
    <scope>NUCLEOTIDE SEQUENCE [LARGE SCALE GENOMIC DNA]</scope>
    <source>
        <strain evidence="3">TB1705</strain>
        <tissue evidence="3">Leaf</tissue>
    </source>
</reference>
<evidence type="ECO:0000259" key="1">
    <source>
        <dbReference type="Pfam" id="PF21588"/>
    </source>
</evidence>
<dbReference type="GO" id="GO:0016197">
    <property type="term" value="P:endosomal transport"/>
    <property type="evidence" value="ECO:0007669"/>
    <property type="project" value="InterPro"/>
</dbReference>
<evidence type="ECO:0000313" key="4">
    <source>
        <dbReference type="Proteomes" id="UP000541444"/>
    </source>
</evidence>